<dbReference type="Proteomes" id="UP000000814">
    <property type="component" value="Chromosome"/>
</dbReference>
<dbReference type="PIR" id="H97167">
    <property type="entry name" value="H97167"/>
</dbReference>
<dbReference type="eggNOG" id="COG1215">
    <property type="taxonomic scope" value="Bacteria"/>
</dbReference>
<dbReference type="SMR" id="Q97H40"/>
<dbReference type="EMBL" id="AE001437">
    <property type="protein sequence ID" value="AAK80131.1"/>
    <property type="molecule type" value="Genomic_DNA"/>
</dbReference>
<dbReference type="PANTHER" id="PTHR43685:SF5">
    <property type="entry name" value="GLYCOSYLTRANSFERASE EPSE-RELATED"/>
    <property type="match status" value="1"/>
</dbReference>
<keyword evidence="6" id="KW-1185">Reference proteome</keyword>
<evidence type="ECO:0000256" key="3">
    <source>
        <dbReference type="ARBA" id="ARBA00022679"/>
    </source>
</evidence>
<dbReference type="GO" id="GO:0016757">
    <property type="term" value="F:glycosyltransferase activity"/>
    <property type="evidence" value="ECO:0007669"/>
    <property type="project" value="UniProtKB-KW"/>
</dbReference>
<keyword evidence="2" id="KW-0328">Glycosyltransferase</keyword>
<name>Q97H40_CLOAB</name>
<reference evidence="5 6" key="1">
    <citation type="journal article" date="2001" name="J. Bacteriol.">
        <title>Genome sequence and comparative analysis of the solvent-producing bacterium Clostridium acetobutylicum.</title>
        <authorList>
            <person name="Nolling J."/>
            <person name="Breton G."/>
            <person name="Omelchenko M.V."/>
            <person name="Makarova K.S."/>
            <person name="Zeng Q."/>
            <person name="Gibson R."/>
            <person name="Lee H.M."/>
            <person name="Dubois J."/>
            <person name="Qiu D."/>
            <person name="Hitti J."/>
            <person name="Wolf Y.I."/>
            <person name="Tatusov R.L."/>
            <person name="Sabathe F."/>
            <person name="Doucette-Stamm L."/>
            <person name="Soucaille P."/>
            <person name="Daly M.J."/>
            <person name="Bennett G.N."/>
            <person name="Koonin E.V."/>
            <person name="Smith D.R."/>
        </authorList>
    </citation>
    <scope>NUCLEOTIDE SEQUENCE [LARGE SCALE GENOMIC DNA]</scope>
    <source>
        <strain evidence="6">ATCC 824 / DSM 792 / JCM 1419 / LMG 5710 / VKM B-1787</strain>
    </source>
</reference>
<dbReference type="Pfam" id="PF00535">
    <property type="entry name" value="Glycos_transf_2"/>
    <property type="match status" value="1"/>
</dbReference>
<organism evidence="5 6">
    <name type="scientific">Clostridium acetobutylicum (strain ATCC 824 / DSM 792 / JCM 1419 / IAM 19013 / LMG 5710 / NBRC 13948 / NRRL B-527 / VKM B-1787 / 2291 / W)</name>
    <dbReference type="NCBI Taxonomy" id="272562"/>
    <lineage>
        <taxon>Bacteria</taxon>
        <taxon>Bacillati</taxon>
        <taxon>Bacillota</taxon>
        <taxon>Clostridia</taxon>
        <taxon>Eubacteriales</taxon>
        <taxon>Clostridiaceae</taxon>
        <taxon>Clostridium</taxon>
    </lineage>
</organism>
<dbReference type="AlphaFoldDB" id="Q97H40"/>
<dbReference type="RefSeq" id="WP_010965472.1">
    <property type="nucleotide sequence ID" value="NC_003030.1"/>
</dbReference>
<proteinExistence type="inferred from homology"/>
<evidence type="ECO:0000256" key="1">
    <source>
        <dbReference type="ARBA" id="ARBA00006739"/>
    </source>
</evidence>
<dbReference type="Gene3D" id="3.40.50.720">
    <property type="entry name" value="NAD(P)-binding Rossmann-like Domain"/>
    <property type="match status" value="1"/>
</dbReference>
<comment type="similarity">
    <text evidence="1">Belongs to the glycosyltransferase 2 family.</text>
</comment>
<evidence type="ECO:0000259" key="4">
    <source>
        <dbReference type="Pfam" id="PF00535"/>
    </source>
</evidence>
<sequence>MAKVSVVMPVYNSEKYLKESIESILNQSYSDLEFIIINDGSTDNSFKIIKEYAKLDKRINVISRENKGIVYSLNEAIRLAKGEYIARMDADDISAPKRIEKQISFLKSHRDIDILGTQVKVVGNISNDIKEKNENKLNIEFDIYDDNREKILNYWYCLAHPSVMFRKDILRELKGYNDFKSEDLDLWLRAIESGFKIYKLKEELIYFRMHEESKTRVDNQNYEGLKDGIKIKLIDVFKREFKKDFKYIVWGASNGGKITKEVLDEFFEKSQCIAFVDKFKTGEFEKIRILHPKDINHIKFDYVFIATEPGKEEAMSSLKSMGLKCIKDFLSTV</sequence>
<dbReference type="HOGENOM" id="CLU_025996_0_4_9"/>
<feature type="domain" description="Glycosyltransferase 2-like" evidence="4">
    <location>
        <begin position="5"/>
        <end position="172"/>
    </location>
</feature>
<evidence type="ECO:0000313" key="5">
    <source>
        <dbReference type="EMBL" id="AAK80131.1"/>
    </source>
</evidence>
<dbReference type="InterPro" id="IPR001173">
    <property type="entry name" value="Glyco_trans_2-like"/>
</dbReference>
<dbReference type="InterPro" id="IPR050834">
    <property type="entry name" value="Glycosyltransf_2"/>
</dbReference>
<evidence type="ECO:0000256" key="2">
    <source>
        <dbReference type="ARBA" id="ARBA00022676"/>
    </source>
</evidence>
<dbReference type="Gene3D" id="3.90.550.10">
    <property type="entry name" value="Spore Coat Polysaccharide Biosynthesis Protein SpsA, Chain A"/>
    <property type="match status" value="1"/>
</dbReference>
<keyword evidence="3" id="KW-0808">Transferase</keyword>
<dbReference type="InterPro" id="IPR029044">
    <property type="entry name" value="Nucleotide-diphossugar_trans"/>
</dbReference>
<gene>
    <name evidence="5" type="ordered locus">CA_C2173</name>
</gene>
<protein>
    <submittedName>
        <fullName evidence="5">Glycosyltransferase</fullName>
    </submittedName>
</protein>
<dbReference type="CAZy" id="GT2">
    <property type="family name" value="Glycosyltransferase Family 2"/>
</dbReference>
<dbReference type="OrthoDB" id="9815829at2"/>
<dbReference type="GeneID" id="44998653"/>
<dbReference type="KEGG" id="cac:CA_C2173"/>
<dbReference type="SUPFAM" id="SSF53448">
    <property type="entry name" value="Nucleotide-diphospho-sugar transferases"/>
    <property type="match status" value="1"/>
</dbReference>
<dbReference type="PATRIC" id="fig|272562.8.peg.2375"/>
<evidence type="ECO:0000313" key="6">
    <source>
        <dbReference type="Proteomes" id="UP000000814"/>
    </source>
</evidence>
<dbReference type="STRING" id="272562.CA_C2173"/>
<accession>Q97H40</accession>
<dbReference type="PANTHER" id="PTHR43685">
    <property type="entry name" value="GLYCOSYLTRANSFERASE"/>
    <property type="match status" value="1"/>
</dbReference>